<protein>
    <submittedName>
        <fullName evidence="2">Uncharacterized protein</fullName>
    </submittedName>
</protein>
<feature type="compositionally biased region" description="Basic and acidic residues" evidence="1">
    <location>
        <begin position="16"/>
        <end position="26"/>
    </location>
</feature>
<gene>
    <name evidence="2" type="ORF">AJ78_03543</name>
</gene>
<feature type="compositionally biased region" description="Polar residues" evidence="1">
    <location>
        <begin position="166"/>
        <end position="179"/>
    </location>
</feature>
<comment type="caution">
    <text evidence="2">The sequence shown here is derived from an EMBL/GenBank/DDBJ whole genome shotgun (WGS) entry which is preliminary data.</text>
</comment>
<dbReference type="VEuPathDB" id="FungiDB:AJ78_03543"/>
<dbReference type="STRING" id="1447872.A0A1J9QK72"/>
<evidence type="ECO:0000313" key="2">
    <source>
        <dbReference type="EMBL" id="OJD16292.1"/>
    </source>
</evidence>
<name>A0A1J9QK72_9EURO</name>
<dbReference type="Proteomes" id="UP000182235">
    <property type="component" value="Unassembled WGS sequence"/>
</dbReference>
<accession>A0A1J9QK72</accession>
<feature type="region of interest" description="Disordered" evidence="1">
    <location>
        <begin position="1"/>
        <end position="30"/>
    </location>
</feature>
<proteinExistence type="predicted"/>
<evidence type="ECO:0000256" key="1">
    <source>
        <dbReference type="SAM" id="MobiDB-lite"/>
    </source>
</evidence>
<feature type="region of interest" description="Disordered" evidence="1">
    <location>
        <begin position="52"/>
        <end position="75"/>
    </location>
</feature>
<dbReference type="EMBL" id="LGRN01000115">
    <property type="protein sequence ID" value="OJD16292.1"/>
    <property type="molecule type" value="Genomic_DNA"/>
</dbReference>
<organism evidence="2 3">
    <name type="scientific">Emergomyces pasteurianus Ep9510</name>
    <dbReference type="NCBI Taxonomy" id="1447872"/>
    <lineage>
        <taxon>Eukaryota</taxon>
        <taxon>Fungi</taxon>
        <taxon>Dikarya</taxon>
        <taxon>Ascomycota</taxon>
        <taxon>Pezizomycotina</taxon>
        <taxon>Eurotiomycetes</taxon>
        <taxon>Eurotiomycetidae</taxon>
        <taxon>Onygenales</taxon>
        <taxon>Ajellomycetaceae</taxon>
        <taxon>Emergomyces</taxon>
    </lineage>
</organism>
<dbReference type="OrthoDB" id="4777811at2759"/>
<feature type="region of interest" description="Disordered" evidence="1">
    <location>
        <begin position="154"/>
        <end position="196"/>
    </location>
</feature>
<evidence type="ECO:0000313" key="3">
    <source>
        <dbReference type="Proteomes" id="UP000182235"/>
    </source>
</evidence>
<keyword evidence="3" id="KW-1185">Reference proteome</keyword>
<sequence length="196" mass="22574">MPLEYSHLSRKRRHPDHPSKTSERPLKMQKISHSPTYWDNLSKIHLTRSAIKEVNRRKGSSRQPRKLNMPTTHQRPRPITRQFRAEQQEVDITSIRLPGFLRDCSLAHLKKITKFSRLRRPGLPDLRNMGQPSLMNIKLHGALRLHLKKKVARGNLKTPKIRASKSLDTASDVVSQSTGDKGHPPPGFQTEDKCHE</sequence>
<dbReference type="AlphaFoldDB" id="A0A1J9QK72"/>
<reference evidence="2 3" key="1">
    <citation type="submission" date="2015-07" db="EMBL/GenBank/DDBJ databases">
        <title>Emmonsia species relationships and genome sequence.</title>
        <authorList>
            <consortium name="The Broad Institute Genomics Platform"/>
            <person name="Cuomo C.A."/>
            <person name="Munoz J.F."/>
            <person name="Imamovic A."/>
            <person name="Priest M.E."/>
            <person name="Young S."/>
            <person name="Clay O.K."/>
            <person name="McEwen J.G."/>
        </authorList>
    </citation>
    <scope>NUCLEOTIDE SEQUENCE [LARGE SCALE GENOMIC DNA]</scope>
    <source>
        <strain evidence="2 3">UAMH 9510</strain>
    </source>
</reference>